<evidence type="ECO:0000256" key="8">
    <source>
        <dbReference type="SAM" id="Phobius"/>
    </source>
</evidence>
<comment type="subcellular location">
    <subcellularLocation>
        <location evidence="1">Cell inner membrane</location>
        <topology evidence="1">Multi-pass membrane protein</topology>
    </subcellularLocation>
</comment>
<dbReference type="Pfam" id="PF08019">
    <property type="entry name" value="EptA_B_N"/>
    <property type="match status" value="1"/>
</dbReference>
<keyword evidence="2" id="KW-1003">Cell membrane</keyword>
<dbReference type="GO" id="GO:0016740">
    <property type="term" value="F:transferase activity"/>
    <property type="evidence" value="ECO:0007669"/>
    <property type="project" value="UniProtKB-KW"/>
</dbReference>
<evidence type="ECO:0000259" key="9">
    <source>
        <dbReference type="Pfam" id="PF00884"/>
    </source>
</evidence>
<dbReference type="InterPro" id="IPR040423">
    <property type="entry name" value="PEA_transferase"/>
</dbReference>
<dbReference type="Proteomes" id="UP001169069">
    <property type="component" value="Unassembled WGS sequence"/>
</dbReference>
<sequence length="544" mass="62750">MTDDKKMFTKRIRSLKNFTQLKLIILTSIFLVLFDNYAFFKSTVDIYPIHENIAFLFSLGVVLGTLTTLLLILFSSKYTTKAILIIVVLVSSLTNYFMNTYFVVIDSEMIRNTVQTNMNELLDLLTLNQVGYFLFLGVLPSWFIYRSKIVYQPMRIELIVKMKVIVISLLIISGTVFIFSRYYTSFFREHKPLRYATNPTYWIYSIGDYINKIYNNGPVIVNAIGEDAKVVRKQGDKHKIVIVVVGEAARADHFSLNGYERETNPLLVKQDVINLSNVFSCGTSTAVSVPCMFSIYDHNDYSYNKGISTQNVLDVLSHTNEIAVLWRDNNSNSKGVALRVPFEDYRMPENNPICEGSECRDEGMLAGLDSYIDQHPKKDILIVLHQMGNHGPAYYKRYPKRFEMYTPVCETNQVEQCTQEEINNAYDNALLYTDYFLNATIEFLKKYDKTHATAMVYMSDHGESLGENGLYLHGLPYVMAPESQTHISALMWFNTFFNVEKKIQKFKKSKDKEYTHDNLFHTLLGLFNVQTSVYQPSKDILYIP</sequence>
<dbReference type="Gene3D" id="3.40.720.10">
    <property type="entry name" value="Alkaline Phosphatase, subunit A"/>
    <property type="match status" value="1"/>
</dbReference>
<evidence type="ECO:0000259" key="10">
    <source>
        <dbReference type="Pfam" id="PF08019"/>
    </source>
</evidence>
<evidence type="ECO:0000313" key="11">
    <source>
        <dbReference type="EMBL" id="MDM5272277.1"/>
    </source>
</evidence>
<evidence type="ECO:0000256" key="5">
    <source>
        <dbReference type="ARBA" id="ARBA00022692"/>
    </source>
</evidence>
<evidence type="ECO:0000256" key="6">
    <source>
        <dbReference type="ARBA" id="ARBA00022989"/>
    </source>
</evidence>
<keyword evidence="3" id="KW-0997">Cell inner membrane</keyword>
<feature type="domain" description="Sulfatase N-terminal" evidence="9">
    <location>
        <begin position="240"/>
        <end position="529"/>
    </location>
</feature>
<evidence type="ECO:0000256" key="3">
    <source>
        <dbReference type="ARBA" id="ARBA00022519"/>
    </source>
</evidence>
<keyword evidence="6 8" id="KW-1133">Transmembrane helix</keyword>
<feature type="transmembrane region" description="Helical" evidence="8">
    <location>
        <begin position="164"/>
        <end position="183"/>
    </location>
</feature>
<evidence type="ECO:0000256" key="2">
    <source>
        <dbReference type="ARBA" id="ARBA00022475"/>
    </source>
</evidence>
<feature type="transmembrane region" description="Helical" evidence="8">
    <location>
        <begin position="52"/>
        <end position="75"/>
    </location>
</feature>
<keyword evidence="12" id="KW-1185">Reference proteome</keyword>
<keyword evidence="4 11" id="KW-0808">Transferase</keyword>
<keyword evidence="5 8" id="KW-0812">Transmembrane</keyword>
<proteinExistence type="predicted"/>
<protein>
    <submittedName>
        <fullName evidence="11">Phosphoethanolamine--lipid A transferase</fullName>
    </submittedName>
</protein>
<feature type="transmembrane region" description="Helical" evidence="8">
    <location>
        <begin position="82"/>
        <end position="104"/>
    </location>
</feature>
<evidence type="ECO:0000256" key="1">
    <source>
        <dbReference type="ARBA" id="ARBA00004429"/>
    </source>
</evidence>
<accession>A0ABT7QZK2</accession>
<comment type="caution">
    <text evidence="11">The sequence shown here is derived from an EMBL/GenBank/DDBJ whole genome shotgun (WGS) entry which is preliminary data.</text>
</comment>
<keyword evidence="7 8" id="KW-0472">Membrane</keyword>
<evidence type="ECO:0000313" key="12">
    <source>
        <dbReference type="Proteomes" id="UP001169069"/>
    </source>
</evidence>
<dbReference type="EMBL" id="JAQIBD010000003">
    <property type="protein sequence ID" value="MDM5272277.1"/>
    <property type="molecule type" value="Genomic_DNA"/>
</dbReference>
<dbReference type="SUPFAM" id="SSF53649">
    <property type="entry name" value="Alkaline phosphatase-like"/>
    <property type="match status" value="1"/>
</dbReference>
<gene>
    <name evidence="11" type="ORF">PGH07_08795</name>
</gene>
<dbReference type="InterPro" id="IPR012549">
    <property type="entry name" value="EptA-like_N"/>
</dbReference>
<evidence type="ECO:0000256" key="4">
    <source>
        <dbReference type="ARBA" id="ARBA00022679"/>
    </source>
</evidence>
<organism evidence="11 12">
    <name type="scientific">Sulfurovum zhangzhouensis</name>
    <dbReference type="NCBI Taxonomy" id="3019067"/>
    <lineage>
        <taxon>Bacteria</taxon>
        <taxon>Pseudomonadati</taxon>
        <taxon>Campylobacterota</taxon>
        <taxon>Epsilonproteobacteria</taxon>
        <taxon>Campylobacterales</taxon>
        <taxon>Sulfurovaceae</taxon>
        <taxon>Sulfurovum</taxon>
    </lineage>
</organism>
<dbReference type="Pfam" id="PF00884">
    <property type="entry name" value="Sulfatase"/>
    <property type="match status" value="1"/>
</dbReference>
<dbReference type="CDD" id="cd16017">
    <property type="entry name" value="LptA"/>
    <property type="match status" value="1"/>
</dbReference>
<feature type="transmembrane region" description="Helical" evidence="8">
    <location>
        <begin position="124"/>
        <end position="144"/>
    </location>
</feature>
<reference evidence="11" key="1">
    <citation type="submission" date="2023-01" db="EMBL/GenBank/DDBJ databases">
        <title>Sulfurovum sp. zt1-1 genome assembly.</title>
        <authorList>
            <person name="Wang J."/>
        </authorList>
    </citation>
    <scope>NUCLEOTIDE SEQUENCE</scope>
    <source>
        <strain evidence="11">Zt1-1</strain>
    </source>
</reference>
<dbReference type="PANTHER" id="PTHR30443:SF0">
    <property type="entry name" value="PHOSPHOETHANOLAMINE TRANSFERASE EPTA"/>
    <property type="match status" value="1"/>
</dbReference>
<dbReference type="InterPro" id="IPR017850">
    <property type="entry name" value="Alkaline_phosphatase_core_sf"/>
</dbReference>
<name>A0ABT7QZK2_9BACT</name>
<dbReference type="PANTHER" id="PTHR30443">
    <property type="entry name" value="INNER MEMBRANE PROTEIN"/>
    <property type="match status" value="1"/>
</dbReference>
<evidence type="ECO:0000256" key="7">
    <source>
        <dbReference type="ARBA" id="ARBA00023136"/>
    </source>
</evidence>
<dbReference type="NCBIfam" id="NF028537">
    <property type="entry name" value="P_eth_NH2_trans"/>
    <property type="match status" value="1"/>
</dbReference>
<feature type="domain" description="Phosphoethanolamine transferase N-terminal" evidence="10">
    <location>
        <begin position="66"/>
        <end position="212"/>
    </location>
</feature>
<feature type="transmembrane region" description="Helical" evidence="8">
    <location>
        <begin position="21"/>
        <end position="40"/>
    </location>
</feature>
<dbReference type="InterPro" id="IPR058130">
    <property type="entry name" value="PEA_transf_C"/>
</dbReference>
<dbReference type="InterPro" id="IPR000917">
    <property type="entry name" value="Sulfatase_N"/>
</dbReference>